<evidence type="ECO:0000256" key="9">
    <source>
        <dbReference type="ARBA" id="ARBA00022958"/>
    </source>
</evidence>
<dbReference type="EMBL" id="BMHQ01000010">
    <property type="protein sequence ID" value="GGE23864.1"/>
    <property type="molecule type" value="Genomic_DNA"/>
</dbReference>
<evidence type="ECO:0000313" key="23">
    <source>
        <dbReference type="Proteomes" id="UP000625210"/>
    </source>
</evidence>
<dbReference type="HAMAP" id="MF_01966">
    <property type="entry name" value="NADHX_epimerase"/>
    <property type="match status" value="1"/>
</dbReference>
<evidence type="ECO:0000256" key="18">
    <source>
        <dbReference type="HAMAP-Rule" id="MF_01966"/>
    </source>
</evidence>
<dbReference type="RefSeq" id="WP_188648457.1">
    <property type="nucleotide sequence ID" value="NZ_BMHQ01000010.1"/>
</dbReference>
<dbReference type="GO" id="GO:0110051">
    <property type="term" value="P:metabolite repair"/>
    <property type="evidence" value="ECO:0007669"/>
    <property type="project" value="TreeGrafter"/>
</dbReference>
<feature type="domain" description="YjeF C-terminal" evidence="20">
    <location>
        <begin position="230"/>
        <end position="511"/>
    </location>
</feature>
<evidence type="ECO:0000256" key="16">
    <source>
        <dbReference type="ARBA" id="ARBA00049209"/>
    </source>
</evidence>
<comment type="catalytic activity">
    <reaction evidence="15 17 19">
        <text>(6S)-NADHX + ADP = AMP + phosphate + NADH + H(+)</text>
        <dbReference type="Rhea" id="RHEA:32223"/>
        <dbReference type="ChEBI" id="CHEBI:15378"/>
        <dbReference type="ChEBI" id="CHEBI:43474"/>
        <dbReference type="ChEBI" id="CHEBI:57945"/>
        <dbReference type="ChEBI" id="CHEBI:64074"/>
        <dbReference type="ChEBI" id="CHEBI:456215"/>
        <dbReference type="ChEBI" id="CHEBI:456216"/>
        <dbReference type="EC" id="4.2.1.136"/>
    </reaction>
</comment>
<dbReference type="InterPro" id="IPR036652">
    <property type="entry name" value="YjeF_N_dom_sf"/>
</dbReference>
<feature type="binding site" evidence="18">
    <location>
        <begin position="57"/>
        <end position="61"/>
    </location>
    <ligand>
        <name>(6S)-NADPHX</name>
        <dbReference type="ChEBI" id="CHEBI:64076"/>
    </ligand>
</feature>
<comment type="function">
    <text evidence="17">Catalyzes the dehydration of the S-form of NAD(P)HX at the expense of ADP, which is converted to AMP. Together with NAD(P)HX epimerase, which catalyzes the epimerization of the S- and R-forms, the enzyme allows the repair of both epimers of NAD(P)HX, a damaged form of NAD(P)H that is a result of enzymatic or heat-dependent hydration.</text>
</comment>
<dbReference type="AlphaFoldDB" id="A0A8J2VC92"/>
<dbReference type="NCBIfam" id="TIGR00196">
    <property type="entry name" value="yjeF_cterm"/>
    <property type="match status" value="1"/>
</dbReference>
<dbReference type="Proteomes" id="UP000625210">
    <property type="component" value="Unassembled WGS sequence"/>
</dbReference>
<dbReference type="InterPro" id="IPR004443">
    <property type="entry name" value="YjeF_N_dom"/>
</dbReference>
<comment type="caution">
    <text evidence="22">The sequence shown here is derived from an EMBL/GenBank/DDBJ whole genome shotgun (WGS) entry which is preliminary data.</text>
</comment>
<keyword evidence="6 17" id="KW-0547">Nucleotide-binding</keyword>
<keyword evidence="12 17" id="KW-0456">Lyase</keyword>
<dbReference type="EC" id="5.1.99.6" evidence="19"/>
<comment type="similarity">
    <text evidence="4 19">In the C-terminal section; belongs to the NnrD/CARKD family.</text>
</comment>
<evidence type="ECO:0000256" key="8">
    <source>
        <dbReference type="ARBA" id="ARBA00022857"/>
    </source>
</evidence>
<evidence type="ECO:0000256" key="15">
    <source>
        <dbReference type="ARBA" id="ARBA00048238"/>
    </source>
</evidence>
<keyword evidence="5 18" id="KW-0479">Metal-binding</keyword>
<dbReference type="Gene3D" id="3.40.50.10260">
    <property type="entry name" value="YjeF N-terminal domain"/>
    <property type="match status" value="1"/>
</dbReference>
<comment type="subunit">
    <text evidence="17">Homotetramer.</text>
</comment>
<evidence type="ECO:0000256" key="2">
    <source>
        <dbReference type="ARBA" id="ARBA00000909"/>
    </source>
</evidence>
<feature type="binding site" evidence="17">
    <location>
        <begin position="423"/>
        <end position="427"/>
    </location>
    <ligand>
        <name>AMP</name>
        <dbReference type="ChEBI" id="CHEBI:456215"/>
    </ligand>
</feature>
<dbReference type="PROSITE" id="PS51383">
    <property type="entry name" value="YJEF_C_3"/>
    <property type="match status" value="1"/>
</dbReference>
<dbReference type="GO" id="GO:0005524">
    <property type="term" value="F:ATP binding"/>
    <property type="evidence" value="ECO:0007669"/>
    <property type="project" value="UniProtKB-UniRule"/>
</dbReference>
<dbReference type="SUPFAM" id="SSF53613">
    <property type="entry name" value="Ribokinase-like"/>
    <property type="match status" value="1"/>
</dbReference>
<protein>
    <recommendedName>
        <fullName evidence="19">Bifunctional NAD(P)H-hydrate repair enzyme</fullName>
    </recommendedName>
    <alternativeName>
        <fullName evidence="19">Nicotinamide nucleotide repair protein</fullName>
    </alternativeName>
    <domain>
        <recommendedName>
            <fullName evidence="19">ADP-dependent (S)-NAD(P)H-hydrate dehydratase</fullName>
            <ecNumber evidence="19">4.2.1.136</ecNumber>
        </recommendedName>
        <alternativeName>
            <fullName evidence="19">ADP-dependent NAD(P)HX dehydratase</fullName>
        </alternativeName>
    </domain>
    <domain>
        <recommendedName>
            <fullName evidence="19">NAD(P)H-hydrate epimerase</fullName>
            <ecNumber evidence="19">5.1.99.6</ecNumber>
        </recommendedName>
    </domain>
</protein>
<dbReference type="GO" id="GO:0046872">
    <property type="term" value="F:metal ion binding"/>
    <property type="evidence" value="ECO:0007669"/>
    <property type="project" value="UniProtKB-UniRule"/>
</dbReference>
<evidence type="ECO:0000256" key="12">
    <source>
        <dbReference type="ARBA" id="ARBA00023239"/>
    </source>
</evidence>
<reference evidence="22" key="1">
    <citation type="journal article" date="2014" name="Int. J. Syst. Evol. Microbiol.">
        <title>Complete genome sequence of Corynebacterium casei LMG S-19264T (=DSM 44701T), isolated from a smear-ripened cheese.</title>
        <authorList>
            <consortium name="US DOE Joint Genome Institute (JGI-PGF)"/>
            <person name="Walter F."/>
            <person name="Albersmeier A."/>
            <person name="Kalinowski J."/>
            <person name="Ruckert C."/>
        </authorList>
    </citation>
    <scope>NUCLEOTIDE SEQUENCE</scope>
    <source>
        <strain evidence="22">CGMCC 1.15179</strain>
    </source>
</reference>
<keyword evidence="13" id="KW-0511">Multifunctional enzyme</keyword>
<dbReference type="Gene3D" id="3.40.1190.20">
    <property type="match status" value="1"/>
</dbReference>
<evidence type="ECO:0000256" key="6">
    <source>
        <dbReference type="ARBA" id="ARBA00022741"/>
    </source>
</evidence>
<evidence type="ECO:0000259" key="21">
    <source>
        <dbReference type="PROSITE" id="PS51385"/>
    </source>
</evidence>
<comment type="catalytic activity">
    <reaction evidence="16 17 19">
        <text>(6S)-NADPHX + ADP = AMP + phosphate + NADPH + H(+)</text>
        <dbReference type="Rhea" id="RHEA:32235"/>
        <dbReference type="ChEBI" id="CHEBI:15378"/>
        <dbReference type="ChEBI" id="CHEBI:43474"/>
        <dbReference type="ChEBI" id="CHEBI:57783"/>
        <dbReference type="ChEBI" id="CHEBI:64076"/>
        <dbReference type="ChEBI" id="CHEBI:456215"/>
        <dbReference type="ChEBI" id="CHEBI:456216"/>
        <dbReference type="EC" id="4.2.1.136"/>
    </reaction>
</comment>
<feature type="binding site" evidence="17">
    <location>
        <position position="335"/>
    </location>
    <ligand>
        <name>(6S)-NADPHX</name>
        <dbReference type="ChEBI" id="CHEBI:64076"/>
    </ligand>
</feature>
<organism evidence="22 23">
    <name type="scientific">Marinithermofilum abyssi</name>
    <dbReference type="NCBI Taxonomy" id="1571185"/>
    <lineage>
        <taxon>Bacteria</taxon>
        <taxon>Bacillati</taxon>
        <taxon>Bacillota</taxon>
        <taxon>Bacilli</taxon>
        <taxon>Bacillales</taxon>
        <taxon>Thermoactinomycetaceae</taxon>
        <taxon>Marinithermofilum</taxon>
    </lineage>
</organism>
<dbReference type="GO" id="GO:0046496">
    <property type="term" value="P:nicotinamide nucleotide metabolic process"/>
    <property type="evidence" value="ECO:0007669"/>
    <property type="project" value="UniProtKB-UniRule"/>
</dbReference>
<comment type="cofactor">
    <cofactor evidence="17">
        <name>Mg(2+)</name>
        <dbReference type="ChEBI" id="CHEBI:18420"/>
    </cofactor>
</comment>
<evidence type="ECO:0000256" key="11">
    <source>
        <dbReference type="ARBA" id="ARBA00023235"/>
    </source>
</evidence>
<gene>
    <name evidence="22" type="primary">nnr</name>
    <name evidence="17" type="synonym">nnrD</name>
    <name evidence="18" type="synonym">nnrE</name>
    <name evidence="22" type="ORF">GCM10011571_27410</name>
</gene>
<feature type="binding site" evidence="18">
    <location>
        <position position="128"/>
    </location>
    <ligand>
        <name>K(+)</name>
        <dbReference type="ChEBI" id="CHEBI:29103"/>
    </ligand>
</feature>
<comment type="cofactor">
    <cofactor evidence="18 19">
        <name>K(+)</name>
        <dbReference type="ChEBI" id="CHEBI:29103"/>
    </cofactor>
    <text evidence="18 19">Binds 1 potassium ion per subunit.</text>
</comment>
<dbReference type="CDD" id="cd01171">
    <property type="entry name" value="YXKO-related"/>
    <property type="match status" value="1"/>
</dbReference>
<comment type="catalytic activity">
    <reaction evidence="2 18 19">
        <text>(6R)-NADPHX = (6S)-NADPHX</text>
        <dbReference type="Rhea" id="RHEA:32227"/>
        <dbReference type="ChEBI" id="CHEBI:64076"/>
        <dbReference type="ChEBI" id="CHEBI:64077"/>
        <dbReference type="EC" id="5.1.99.6"/>
    </reaction>
</comment>
<sequence>MYLFTAQEMRDLDRYMIEEIGVPGAALMENAGRSVAQAILNRKLQGTFAVVLAGSGNNGGDGFVAARYLASAGWDVCVWWIGSEEKMSEETRAFHQSCLKLGLSVQLYERSRAGELKEMLQRCDVVVDALLGTGVHGELREPLPELIRLVNLEAEQALKVAVDIPSGVNTDTGAIMTDAIQADVTVTLDSPKWCHYLRPAAEYCGELQVADIGIPSFAKAHQAPQARLNTPEMWKAYLKPRSPWGHKGSYGHLLVVGGSRGMLGAAALSGMAGLRAGAGLVTVAVPEQQEQAIAAKLTEALVWGWPGTDGFFTASGSQVLGERADRLSAVAVGPGVGRFAGETEWLKEILVRSPFPMVLDADALNILSEDPSMLHIRQHPTVLTPHPGEMARLAGCTVQEVEQNRHRIPREWAQFYGVTVVLKGTHTVIAMSDGRQVVNPTGSPALAKGGSGDILTGILGALLARKIPVHAAVPMGVYIHGLAGERAVSDSAHSVLATEVIDQIGPAIHQIS</sequence>
<comment type="function">
    <text evidence="18">Catalyzes the epimerization of the S- and R-forms of NAD(P)HX, a damaged form of NAD(P)H that is a result of enzymatic or heat-dependent hydration. This is a prerequisite for the S-specific NAD(P)H-hydrate dehydratase to allow the repair of both epimers of NAD(P)HX.</text>
</comment>
<evidence type="ECO:0000256" key="10">
    <source>
        <dbReference type="ARBA" id="ARBA00023027"/>
    </source>
</evidence>
<dbReference type="InterPro" id="IPR029056">
    <property type="entry name" value="Ribokinase-like"/>
</dbReference>
<evidence type="ECO:0000256" key="1">
    <source>
        <dbReference type="ARBA" id="ARBA00000013"/>
    </source>
</evidence>
<proteinExistence type="inferred from homology"/>
<feature type="domain" description="YjeF N-terminal" evidence="21">
    <location>
        <begin position="9"/>
        <end position="220"/>
    </location>
</feature>
<keyword evidence="9 18" id="KW-0630">Potassium</keyword>
<feature type="binding site" evidence="17">
    <location>
        <position position="452"/>
    </location>
    <ligand>
        <name>AMP</name>
        <dbReference type="ChEBI" id="CHEBI:456215"/>
    </ligand>
</feature>
<dbReference type="Pfam" id="PF01256">
    <property type="entry name" value="Carb_kinase"/>
    <property type="match status" value="1"/>
</dbReference>
<feature type="binding site" evidence="18">
    <location>
        <position position="58"/>
    </location>
    <ligand>
        <name>K(+)</name>
        <dbReference type="ChEBI" id="CHEBI:29103"/>
    </ligand>
</feature>
<dbReference type="PANTHER" id="PTHR12592">
    <property type="entry name" value="ATP-DEPENDENT (S)-NAD(P)H-HYDRATE DEHYDRATASE FAMILY MEMBER"/>
    <property type="match status" value="1"/>
</dbReference>
<evidence type="ECO:0000313" key="22">
    <source>
        <dbReference type="EMBL" id="GGE23864.1"/>
    </source>
</evidence>
<dbReference type="PIRSF" id="PIRSF017184">
    <property type="entry name" value="Nnr"/>
    <property type="match status" value="1"/>
</dbReference>
<name>A0A8J2VC92_9BACL</name>
<dbReference type="PANTHER" id="PTHR12592:SF0">
    <property type="entry name" value="ATP-DEPENDENT (S)-NAD(P)H-HYDRATE DEHYDRATASE"/>
    <property type="match status" value="1"/>
</dbReference>
<dbReference type="HAMAP" id="MF_01965">
    <property type="entry name" value="NADHX_dehydratase"/>
    <property type="match status" value="1"/>
</dbReference>
<dbReference type="Pfam" id="PF03853">
    <property type="entry name" value="YjeF_N"/>
    <property type="match status" value="1"/>
</dbReference>
<feature type="binding site" evidence="18">
    <location>
        <begin position="132"/>
        <end position="138"/>
    </location>
    <ligand>
        <name>(6S)-NADPHX</name>
        <dbReference type="ChEBI" id="CHEBI:64076"/>
    </ligand>
</feature>
<feature type="binding site" evidence="18">
    <location>
        <position position="166"/>
    </location>
    <ligand>
        <name>K(+)</name>
        <dbReference type="ChEBI" id="CHEBI:29103"/>
    </ligand>
</feature>
<feature type="binding site" evidence="17">
    <location>
        <position position="453"/>
    </location>
    <ligand>
        <name>(6S)-NADPHX</name>
        <dbReference type="ChEBI" id="CHEBI:64076"/>
    </ligand>
</feature>
<evidence type="ECO:0000256" key="4">
    <source>
        <dbReference type="ARBA" id="ARBA00009524"/>
    </source>
</evidence>
<dbReference type="InterPro" id="IPR000631">
    <property type="entry name" value="CARKD"/>
</dbReference>
<dbReference type="NCBIfam" id="TIGR00197">
    <property type="entry name" value="yjeF_nterm"/>
    <property type="match status" value="1"/>
</dbReference>
<evidence type="ECO:0000256" key="17">
    <source>
        <dbReference type="HAMAP-Rule" id="MF_01965"/>
    </source>
</evidence>
<feature type="binding site" evidence="17">
    <location>
        <position position="386"/>
    </location>
    <ligand>
        <name>(6S)-NADPHX</name>
        <dbReference type="ChEBI" id="CHEBI:64076"/>
    </ligand>
</feature>
<feature type="binding site" evidence="18">
    <location>
        <position position="163"/>
    </location>
    <ligand>
        <name>(6S)-NADPHX</name>
        <dbReference type="ChEBI" id="CHEBI:64076"/>
    </ligand>
</feature>
<comment type="similarity">
    <text evidence="3 19">In the N-terminal section; belongs to the NnrE/AIBP family.</text>
</comment>
<comment type="catalytic activity">
    <reaction evidence="1 18 19">
        <text>(6R)-NADHX = (6S)-NADHX</text>
        <dbReference type="Rhea" id="RHEA:32215"/>
        <dbReference type="ChEBI" id="CHEBI:64074"/>
        <dbReference type="ChEBI" id="CHEBI:64075"/>
        <dbReference type="EC" id="5.1.99.6"/>
    </reaction>
</comment>
<evidence type="ECO:0000256" key="19">
    <source>
        <dbReference type="PIRNR" id="PIRNR017184"/>
    </source>
</evidence>
<comment type="similarity">
    <text evidence="18">Belongs to the NnrE/AIBP family.</text>
</comment>
<keyword evidence="8 17" id="KW-0521">NADP</keyword>
<evidence type="ECO:0000256" key="7">
    <source>
        <dbReference type="ARBA" id="ARBA00022840"/>
    </source>
</evidence>
<dbReference type="SUPFAM" id="SSF64153">
    <property type="entry name" value="YjeF N-terminal domain-like"/>
    <property type="match status" value="1"/>
</dbReference>
<keyword evidence="11 18" id="KW-0413">Isomerase</keyword>
<comment type="caution">
    <text evidence="18">Lacks conserved residue(s) required for the propagation of feature annotation.</text>
</comment>
<keyword evidence="23" id="KW-1185">Reference proteome</keyword>
<accession>A0A8J2VC92</accession>
<evidence type="ECO:0000256" key="5">
    <source>
        <dbReference type="ARBA" id="ARBA00022723"/>
    </source>
</evidence>
<reference evidence="22" key="2">
    <citation type="submission" date="2020-09" db="EMBL/GenBank/DDBJ databases">
        <authorList>
            <person name="Sun Q."/>
            <person name="Zhou Y."/>
        </authorList>
    </citation>
    <scope>NUCLEOTIDE SEQUENCE</scope>
    <source>
        <strain evidence="22">CGMCC 1.15179</strain>
    </source>
</reference>
<dbReference type="InterPro" id="IPR030677">
    <property type="entry name" value="Nnr"/>
</dbReference>
<comment type="similarity">
    <text evidence="17">Belongs to the NnrD/CARKD family.</text>
</comment>
<dbReference type="GO" id="GO:0052856">
    <property type="term" value="F:NAD(P)HX epimerase activity"/>
    <property type="evidence" value="ECO:0007669"/>
    <property type="project" value="UniProtKB-UniRule"/>
</dbReference>
<evidence type="ECO:0000256" key="14">
    <source>
        <dbReference type="ARBA" id="ARBA00025153"/>
    </source>
</evidence>
<dbReference type="EC" id="4.2.1.136" evidence="19"/>
<dbReference type="GO" id="GO:0052855">
    <property type="term" value="F:ADP-dependent NAD(P)H-hydrate dehydratase activity"/>
    <property type="evidence" value="ECO:0007669"/>
    <property type="project" value="UniProtKB-UniRule"/>
</dbReference>
<comment type="function">
    <text evidence="14 19">Bifunctional enzyme that catalyzes the epimerization of the S- and R-forms of NAD(P)HX and the dehydration of the S-form of NAD(P)HX at the expense of ADP, which is converted to AMP. This allows the repair of both epimers of NAD(P)HX, a damaged form of NAD(P)H that is a result of enzymatic or heat-dependent hydration.</text>
</comment>
<dbReference type="PROSITE" id="PS51385">
    <property type="entry name" value="YJEF_N"/>
    <property type="match status" value="1"/>
</dbReference>
<feature type="binding site" evidence="17">
    <location>
        <position position="265"/>
    </location>
    <ligand>
        <name>(6S)-NADPHX</name>
        <dbReference type="ChEBI" id="CHEBI:64076"/>
    </ligand>
</feature>
<keyword evidence="7 17" id="KW-0067">ATP-binding</keyword>
<evidence type="ECO:0000259" key="20">
    <source>
        <dbReference type="PROSITE" id="PS51383"/>
    </source>
</evidence>
<evidence type="ECO:0000256" key="3">
    <source>
        <dbReference type="ARBA" id="ARBA00006001"/>
    </source>
</evidence>
<keyword evidence="10 17" id="KW-0520">NAD</keyword>
<evidence type="ECO:0000256" key="13">
    <source>
        <dbReference type="ARBA" id="ARBA00023268"/>
    </source>
</evidence>